<dbReference type="CDD" id="cd02209">
    <property type="entry name" value="cupin_XRE_C"/>
    <property type="match status" value="1"/>
</dbReference>
<dbReference type="AlphaFoldDB" id="A0A3S0HGC9"/>
<gene>
    <name evidence="3" type="ORF">EJP69_09845</name>
</gene>
<dbReference type="SUPFAM" id="SSF51182">
    <property type="entry name" value="RmlC-like cupins"/>
    <property type="match status" value="1"/>
</dbReference>
<comment type="caution">
    <text evidence="3">The sequence shown here is derived from an EMBL/GenBank/DDBJ whole genome shotgun (WGS) entry which is preliminary data.</text>
</comment>
<dbReference type="GO" id="GO:0003677">
    <property type="term" value="F:DNA binding"/>
    <property type="evidence" value="ECO:0007669"/>
    <property type="project" value="UniProtKB-KW"/>
</dbReference>
<evidence type="ECO:0000313" key="4">
    <source>
        <dbReference type="Proteomes" id="UP000267418"/>
    </source>
</evidence>
<organism evidence="3 4">
    <name type="scientific">Variovorax gossypii</name>
    <dbReference type="NCBI Taxonomy" id="1679495"/>
    <lineage>
        <taxon>Bacteria</taxon>
        <taxon>Pseudomonadati</taxon>
        <taxon>Pseudomonadota</taxon>
        <taxon>Betaproteobacteria</taxon>
        <taxon>Burkholderiales</taxon>
        <taxon>Comamonadaceae</taxon>
        <taxon>Variovorax</taxon>
    </lineage>
</organism>
<dbReference type="PANTHER" id="PTHR46797">
    <property type="entry name" value="HTH-TYPE TRANSCRIPTIONAL REGULATOR"/>
    <property type="match status" value="1"/>
</dbReference>
<dbReference type="GO" id="GO:0005829">
    <property type="term" value="C:cytosol"/>
    <property type="evidence" value="ECO:0007669"/>
    <property type="project" value="TreeGrafter"/>
</dbReference>
<dbReference type="SMART" id="SM00530">
    <property type="entry name" value="HTH_XRE"/>
    <property type="match status" value="1"/>
</dbReference>
<dbReference type="InterPro" id="IPR050807">
    <property type="entry name" value="TransReg_Diox_bact_type"/>
</dbReference>
<dbReference type="OrthoDB" id="73827at2"/>
<proteinExistence type="predicted"/>
<keyword evidence="1" id="KW-0238">DNA-binding</keyword>
<dbReference type="PANTHER" id="PTHR46797:SF10">
    <property type="entry name" value="BLR1115 PROTEIN"/>
    <property type="match status" value="1"/>
</dbReference>
<sequence length="205" mass="22072">MKEIEEAPGAGASGLNDRIAQRVRDLRAASGLSLDALATHCGVSRSMISLIERGESSPTAVVLEKLATGLGVSLASLFEAPALAADPVSRLADQLQWRDPHSGYVRRNVSPGGFASPIQIVEVLFPPKARVAYETSAREPLIHQQVWVLDGVIELALGDESHRLGTGDCLAMVLDRPMSYYNPSRKNTRYVVVIATMPSAPASWR</sequence>
<reference evidence="3 4" key="1">
    <citation type="submission" date="2018-12" db="EMBL/GenBank/DDBJ databases">
        <title>The genome of Variovorax gossypii DSM 100435.</title>
        <authorList>
            <person name="Gao J."/>
            <person name="Sun J."/>
        </authorList>
    </citation>
    <scope>NUCLEOTIDE SEQUENCE [LARGE SCALE GENOMIC DNA]</scope>
    <source>
        <strain evidence="3 4">DSM 100435</strain>
    </source>
</reference>
<protein>
    <submittedName>
        <fullName evidence="3">XRE family transcriptional regulator</fullName>
    </submittedName>
</protein>
<dbReference type="Gene3D" id="2.60.120.10">
    <property type="entry name" value="Jelly Rolls"/>
    <property type="match status" value="1"/>
</dbReference>
<dbReference type="GO" id="GO:0003700">
    <property type="term" value="F:DNA-binding transcription factor activity"/>
    <property type="evidence" value="ECO:0007669"/>
    <property type="project" value="TreeGrafter"/>
</dbReference>
<dbReference type="Proteomes" id="UP000267418">
    <property type="component" value="Unassembled WGS sequence"/>
</dbReference>
<dbReference type="InterPro" id="IPR001387">
    <property type="entry name" value="Cro/C1-type_HTH"/>
</dbReference>
<name>A0A3S0HGC9_9BURK</name>
<evidence type="ECO:0000259" key="2">
    <source>
        <dbReference type="PROSITE" id="PS50943"/>
    </source>
</evidence>
<dbReference type="InterPro" id="IPR014710">
    <property type="entry name" value="RmlC-like_jellyroll"/>
</dbReference>
<dbReference type="InterPro" id="IPR011051">
    <property type="entry name" value="RmlC_Cupin_sf"/>
</dbReference>
<evidence type="ECO:0000313" key="3">
    <source>
        <dbReference type="EMBL" id="RTQ35680.1"/>
    </source>
</evidence>
<dbReference type="CDD" id="cd00093">
    <property type="entry name" value="HTH_XRE"/>
    <property type="match status" value="1"/>
</dbReference>
<feature type="domain" description="HTH cro/C1-type" evidence="2">
    <location>
        <begin position="23"/>
        <end position="77"/>
    </location>
</feature>
<dbReference type="Pfam" id="PF13560">
    <property type="entry name" value="HTH_31"/>
    <property type="match status" value="1"/>
</dbReference>
<dbReference type="PROSITE" id="PS50943">
    <property type="entry name" value="HTH_CROC1"/>
    <property type="match status" value="1"/>
</dbReference>
<dbReference type="InterPro" id="IPR010982">
    <property type="entry name" value="Lambda_DNA-bd_dom_sf"/>
</dbReference>
<dbReference type="SUPFAM" id="SSF47413">
    <property type="entry name" value="lambda repressor-like DNA-binding domains"/>
    <property type="match status" value="1"/>
</dbReference>
<accession>A0A3S0HGC9</accession>
<dbReference type="Gene3D" id="1.10.260.40">
    <property type="entry name" value="lambda repressor-like DNA-binding domains"/>
    <property type="match status" value="1"/>
</dbReference>
<dbReference type="EMBL" id="RXOE01000002">
    <property type="protein sequence ID" value="RTQ35680.1"/>
    <property type="molecule type" value="Genomic_DNA"/>
</dbReference>
<evidence type="ECO:0000256" key="1">
    <source>
        <dbReference type="ARBA" id="ARBA00023125"/>
    </source>
</evidence>
<dbReference type="RefSeq" id="WP_126469748.1">
    <property type="nucleotide sequence ID" value="NZ_RXOE01000002.1"/>
</dbReference>
<keyword evidence="4" id="KW-1185">Reference proteome</keyword>